<name>A0ABS8Y8I0_DATST</name>
<gene>
    <name evidence="1" type="ORF">HAX54_032841</name>
</gene>
<evidence type="ECO:0000313" key="1">
    <source>
        <dbReference type="EMBL" id="MCE5166990.1"/>
    </source>
</evidence>
<dbReference type="EMBL" id="JACEIK010041945">
    <property type="protein sequence ID" value="MCE5166990.1"/>
    <property type="molecule type" value="Genomic_DNA"/>
</dbReference>
<organism evidence="1 2">
    <name type="scientific">Datura stramonium</name>
    <name type="common">Jimsonweed</name>
    <name type="synonym">Common thornapple</name>
    <dbReference type="NCBI Taxonomy" id="4076"/>
    <lineage>
        <taxon>Eukaryota</taxon>
        <taxon>Viridiplantae</taxon>
        <taxon>Streptophyta</taxon>
        <taxon>Embryophyta</taxon>
        <taxon>Tracheophyta</taxon>
        <taxon>Spermatophyta</taxon>
        <taxon>Magnoliopsida</taxon>
        <taxon>eudicotyledons</taxon>
        <taxon>Gunneridae</taxon>
        <taxon>Pentapetalae</taxon>
        <taxon>asterids</taxon>
        <taxon>lamiids</taxon>
        <taxon>Solanales</taxon>
        <taxon>Solanaceae</taxon>
        <taxon>Solanoideae</taxon>
        <taxon>Datureae</taxon>
        <taxon>Datura</taxon>
    </lineage>
</organism>
<accession>A0ABS8Y8I0</accession>
<protein>
    <submittedName>
        <fullName evidence="1">Uncharacterized protein</fullName>
    </submittedName>
</protein>
<sequence>MSEGSTNAPTGRINPFSDLEMEEFLWRNITETDRKMTATRDRCEELDQDEE</sequence>
<evidence type="ECO:0000313" key="2">
    <source>
        <dbReference type="Proteomes" id="UP000823775"/>
    </source>
</evidence>
<keyword evidence="2" id="KW-1185">Reference proteome</keyword>
<reference evidence="1 2" key="1">
    <citation type="journal article" date="2021" name="BMC Genomics">
        <title>Datura genome reveals duplications of psychoactive alkaloid biosynthetic genes and high mutation rate following tissue culture.</title>
        <authorList>
            <person name="Rajewski A."/>
            <person name="Carter-House D."/>
            <person name="Stajich J."/>
            <person name="Litt A."/>
        </authorList>
    </citation>
    <scope>NUCLEOTIDE SEQUENCE [LARGE SCALE GENOMIC DNA]</scope>
    <source>
        <strain evidence="1">AR-01</strain>
    </source>
</reference>
<comment type="caution">
    <text evidence="1">The sequence shown here is derived from an EMBL/GenBank/DDBJ whole genome shotgun (WGS) entry which is preliminary data.</text>
</comment>
<feature type="non-terminal residue" evidence="1">
    <location>
        <position position="51"/>
    </location>
</feature>
<proteinExistence type="predicted"/>
<dbReference type="Proteomes" id="UP000823775">
    <property type="component" value="Unassembled WGS sequence"/>
</dbReference>